<accession>A0A2T6C917</accession>
<dbReference type="SMART" id="SM00849">
    <property type="entry name" value="Lactamase_B"/>
    <property type="match status" value="1"/>
</dbReference>
<dbReference type="AlphaFoldDB" id="A0A2T6C917"/>
<dbReference type="PANTHER" id="PTHR30619">
    <property type="entry name" value="DNA INTERNALIZATION/COMPETENCE PROTEIN COMEC/REC2"/>
    <property type="match status" value="1"/>
</dbReference>
<keyword evidence="5 6" id="KW-0472">Membrane</keyword>
<dbReference type="InterPro" id="IPR052159">
    <property type="entry name" value="Competence_DNA_uptake"/>
</dbReference>
<feature type="transmembrane region" description="Helical" evidence="6">
    <location>
        <begin position="46"/>
        <end position="67"/>
    </location>
</feature>
<evidence type="ECO:0000256" key="5">
    <source>
        <dbReference type="ARBA" id="ARBA00023136"/>
    </source>
</evidence>
<evidence type="ECO:0000256" key="1">
    <source>
        <dbReference type="ARBA" id="ARBA00004651"/>
    </source>
</evidence>
<feature type="transmembrane region" description="Helical" evidence="6">
    <location>
        <begin position="250"/>
        <end position="272"/>
    </location>
</feature>
<dbReference type="Proteomes" id="UP000244240">
    <property type="component" value="Unassembled WGS sequence"/>
</dbReference>
<feature type="transmembrane region" description="Helical" evidence="6">
    <location>
        <begin position="476"/>
        <end position="493"/>
    </location>
</feature>
<dbReference type="PANTHER" id="PTHR30619:SF1">
    <property type="entry name" value="RECOMBINATION PROTEIN 2"/>
    <property type="match status" value="1"/>
</dbReference>
<dbReference type="InterPro" id="IPR004797">
    <property type="entry name" value="Competence_ComEC/Rec2"/>
</dbReference>
<feature type="domain" description="Metallo-beta-lactamase" evidence="7">
    <location>
        <begin position="538"/>
        <end position="752"/>
    </location>
</feature>
<evidence type="ECO:0000259" key="7">
    <source>
        <dbReference type="SMART" id="SM00849"/>
    </source>
</evidence>
<sequence>MKRPFFILAVGWAAGIGLGRTWGGSWAAWAAAGGMVLLIGGAVYVGRMRGAAVTLLLTGIFFGAAHFSGVEESNRSRLPFSESPVRAEVGGFVASRAKVDGDRLTLEVDVRRLRFHGKEYRVNERVRLRFRLRSPGEQKEAARLWQGMSLSAPVELARPDPARNPGGFDYRAYLHRRSIHWIGEGEWRSAVLGSRTPSISGRMDGVRLWLEERLDRLYPPETAGLMKGMLLGGRDEVPVETVESFTALGLVHLLAISGLHVAVFTGCLYGAATWAGVTREKSALLSILILPFYVLLTGAGAPVIRAAVMAGLGLLAILLGKWRDSLSFLGLAALLMLWWNPYQLLEAGFQLSFLVTLGLLVGTGPLSRRIPTPWRRVNQFTAVTLMAQAASFPLLITHFHEFSLLSWGVNFLVVPVITGLVIPLGYLSLALGTFSEGIGGVPAALVSGLHTGIHALLSPLAAWGSARISRVPPPEWWLAGYGVASFYLLWSWSGGKLRQARHGRTAWMAVLFLVGFSVFQGTSGGGDGLRITFLDVGQGDAAVIETPGGRVILVDGGGHLPREKEDWQRKGREYDVGREVLVPYLKYRGIQQVDWMILTHGDADHIGGLRAVAERFSVSRVLRNPLPPKGPMEAELMALLKSEEVPVSVIEPGWNGEVEPGIRWQFLHPPTDPGDIPGGGNDDSVVFLLTAYGKTVLMTGDVEREGERRILNRWNLPDIDLLKVAHHGSRTSTGEEWLDTVRPREAVISAGRDNRFGHPSPEVMRRLEERGIRVWRTDRHGAVTVRITPASWKWTSMLDGPKGP</sequence>
<reference evidence="8 9" key="1">
    <citation type="submission" date="2018-04" db="EMBL/GenBank/DDBJ databases">
        <title>Genomic Encyclopedia of Archaeal and Bacterial Type Strains, Phase II (KMG-II): from individual species to whole genera.</title>
        <authorList>
            <person name="Goeker M."/>
        </authorList>
    </citation>
    <scope>NUCLEOTIDE SEQUENCE [LARGE SCALE GENOMIC DNA]</scope>
    <source>
        <strain evidence="8 9">DSM 45787</strain>
    </source>
</reference>
<keyword evidence="2" id="KW-1003">Cell membrane</keyword>
<keyword evidence="4 6" id="KW-1133">Transmembrane helix</keyword>
<evidence type="ECO:0000256" key="6">
    <source>
        <dbReference type="SAM" id="Phobius"/>
    </source>
</evidence>
<evidence type="ECO:0000256" key="4">
    <source>
        <dbReference type="ARBA" id="ARBA00022989"/>
    </source>
</evidence>
<dbReference type="Gene3D" id="3.60.15.10">
    <property type="entry name" value="Ribonuclease Z/Hydroxyacylglutathione hydrolase-like"/>
    <property type="match status" value="1"/>
</dbReference>
<dbReference type="NCBIfam" id="TIGR00360">
    <property type="entry name" value="ComEC_N-term"/>
    <property type="match status" value="1"/>
</dbReference>
<comment type="subcellular location">
    <subcellularLocation>
        <location evidence="1">Cell membrane</location>
        <topology evidence="1">Multi-pass membrane protein</topology>
    </subcellularLocation>
</comment>
<feature type="transmembrane region" description="Helical" evidence="6">
    <location>
        <begin position="443"/>
        <end position="464"/>
    </location>
</feature>
<dbReference type="GO" id="GO:0030420">
    <property type="term" value="P:establishment of competence for transformation"/>
    <property type="evidence" value="ECO:0007669"/>
    <property type="project" value="InterPro"/>
</dbReference>
<feature type="transmembrane region" description="Helical" evidence="6">
    <location>
        <begin position="505"/>
        <end position="522"/>
    </location>
</feature>
<dbReference type="Pfam" id="PF13567">
    <property type="entry name" value="DUF4131"/>
    <property type="match status" value="1"/>
</dbReference>
<dbReference type="GO" id="GO:0005886">
    <property type="term" value="C:plasma membrane"/>
    <property type="evidence" value="ECO:0007669"/>
    <property type="project" value="UniProtKB-SubCell"/>
</dbReference>
<proteinExistence type="predicted"/>
<dbReference type="InterPro" id="IPR036866">
    <property type="entry name" value="RibonucZ/Hydroxyglut_hydro"/>
</dbReference>
<evidence type="ECO:0000313" key="9">
    <source>
        <dbReference type="Proteomes" id="UP000244240"/>
    </source>
</evidence>
<dbReference type="OrthoDB" id="9761531at2"/>
<organism evidence="8 9">
    <name type="scientific">Melghirimyces profundicolus</name>
    <dbReference type="NCBI Taxonomy" id="1242148"/>
    <lineage>
        <taxon>Bacteria</taxon>
        <taxon>Bacillati</taxon>
        <taxon>Bacillota</taxon>
        <taxon>Bacilli</taxon>
        <taxon>Bacillales</taxon>
        <taxon>Thermoactinomycetaceae</taxon>
        <taxon>Melghirimyces</taxon>
    </lineage>
</organism>
<dbReference type="EMBL" id="QBKR01000001">
    <property type="protein sequence ID" value="PTX64827.1"/>
    <property type="molecule type" value="Genomic_DNA"/>
</dbReference>
<dbReference type="InterPro" id="IPR004477">
    <property type="entry name" value="ComEC_N"/>
</dbReference>
<feature type="transmembrane region" description="Helical" evidence="6">
    <location>
        <begin position="411"/>
        <end position="431"/>
    </location>
</feature>
<dbReference type="InterPro" id="IPR035681">
    <property type="entry name" value="ComA-like_MBL"/>
</dbReference>
<evidence type="ECO:0000313" key="8">
    <source>
        <dbReference type="EMBL" id="PTX64827.1"/>
    </source>
</evidence>
<dbReference type="Pfam" id="PF03772">
    <property type="entry name" value="Competence"/>
    <property type="match status" value="1"/>
</dbReference>
<dbReference type="NCBIfam" id="TIGR00361">
    <property type="entry name" value="ComEC_Rec2"/>
    <property type="match status" value="1"/>
</dbReference>
<dbReference type="RefSeq" id="WP_108021319.1">
    <property type="nucleotide sequence ID" value="NZ_QBKR01000001.1"/>
</dbReference>
<protein>
    <submittedName>
        <fullName evidence="8">Competence protein ComEC</fullName>
    </submittedName>
</protein>
<dbReference type="InterPro" id="IPR001279">
    <property type="entry name" value="Metallo-B-lactamas"/>
</dbReference>
<dbReference type="InterPro" id="IPR025405">
    <property type="entry name" value="DUF4131"/>
</dbReference>
<dbReference type="CDD" id="cd07731">
    <property type="entry name" value="ComA-like_MBL-fold"/>
    <property type="match status" value="1"/>
</dbReference>
<keyword evidence="9" id="KW-1185">Reference proteome</keyword>
<keyword evidence="3 6" id="KW-0812">Transmembrane</keyword>
<dbReference type="Pfam" id="PF00753">
    <property type="entry name" value="Lactamase_B"/>
    <property type="match status" value="1"/>
</dbReference>
<evidence type="ECO:0000256" key="2">
    <source>
        <dbReference type="ARBA" id="ARBA00022475"/>
    </source>
</evidence>
<evidence type="ECO:0000256" key="3">
    <source>
        <dbReference type="ARBA" id="ARBA00022692"/>
    </source>
</evidence>
<name>A0A2T6C917_9BACL</name>
<feature type="transmembrane region" description="Helical" evidence="6">
    <location>
        <begin position="348"/>
        <end position="367"/>
    </location>
</feature>
<feature type="transmembrane region" description="Helical" evidence="6">
    <location>
        <begin position="292"/>
        <end position="319"/>
    </location>
</feature>
<dbReference type="SUPFAM" id="SSF56281">
    <property type="entry name" value="Metallo-hydrolase/oxidoreductase"/>
    <property type="match status" value="1"/>
</dbReference>
<comment type="caution">
    <text evidence="8">The sequence shown here is derived from an EMBL/GenBank/DDBJ whole genome shotgun (WGS) entry which is preliminary data.</text>
</comment>
<gene>
    <name evidence="8" type="ORF">C8P63_10144</name>
</gene>
<feature type="transmembrane region" description="Helical" evidence="6">
    <location>
        <begin position="379"/>
        <end position="399"/>
    </location>
</feature>